<dbReference type="WBParaSite" id="SCUD_0000632101-mRNA-1">
    <property type="protein sequence ID" value="SCUD_0000632101-mRNA-1"/>
    <property type="gene ID" value="SCUD_0000632101"/>
</dbReference>
<keyword evidence="1" id="KW-0732">Signal</keyword>
<keyword evidence="3" id="KW-1185">Reference proteome</keyword>
<sequence length="47" mass="5599">MLKVLDMIFSLLSWIQMELINGVKQVIMNLLKWLGDLYMKKVYHVVC</sequence>
<dbReference type="Proteomes" id="UP000279833">
    <property type="component" value="Unassembled WGS sequence"/>
</dbReference>
<organism evidence="4">
    <name type="scientific">Schistosoma curassoni</name>
    <dbReference type="NCBI Taxonomy" id="6186"/>
    <lineage>
        <taxon>Eukaryota</taxon>
        <taxon>Metazoa</taxon>
        <taxon>Spiralia</taxon>
        <taxon>Lophotrochozoa</taxon>
        <taxon>Platyhelminthes</taxon>
        <taxon>Trematoda</taxon>
        <taxon>Digenea</taxon>
        <taxon>Strigeidida</taxon>
        <taxon>Schistosomatoidea</taxon>
        <taxon>Schistosomatidae</taxon>
        <taxon>Schistosoma</taxon>
    </lineage>
</organism>
<dbReference type="AlphaFoldDB" id="A0A183JUD0"/>
<proteinExistence type="predicted"/>
<protein>
    <submittedName>
        <fullName evidence="2 4">Uncharacterized protein</fullName>
    </submittedName>
</protein>
<accession>A0A183JUD0</accession>
<dbReference type="EMBL" id="UZAK01013495">
    <property type="protein sequence ID" value="VDP03012.1"/>
    <property type="molecule type" value="Genomic_DNA"/>
</dbReference>
<evidence type="ECO:0000313" key="2">
    <source>
        <dbReference type="EMBL" id="VDP03012.1"/>
    </source>
</evidence>
<evidence type="ECO:0000256" key="1">
    <source>
        <dbReference type="SAM" id="SignalP"/>
    </source>
</evidence>
<gene>
    <name evidence="2" type="ORF">SCUD_LOCUS6322</name>
</gene>
<feature type="chain" id="PRO_5043140662" evidence="1">
    <location>
        <begin position="18"/>
        <end position="47"/>
    </location>
</feature>
<evidence type="ECO:0000313" key="3">
    <source>
        <dbReference type="Proteomes" id="UP000279833"/>
    </source>
</evidence>
<feature type="signal peptide" evidence="1">
    <location>
        <begin position="1"/>
        <end position="17"/>
    </location>
</feature>
<name>A0A183JUD0_9TREM</name>
<reference evidence="2 3" key="2">
    <citation type="submission" date="2018-11" db="EMBL/GenBank/DDBJ databases">
        <authorList>
            <consortium name="Pathogen Informatics"/>
        </authorList>
    </citation>
    <scope>NUCLEOTIDE SEQUENCE [LARGE SCALE GENOMIC DNA]</scope>
    <source>
        <strain evidence="2">Dakar</strain>
        <strain evidence="3">Dakar, Senegal</strain>
    </source>
</reference>
<reference evidence="4" key="1">
    <citation type="submission" date="2016-06" db="UniProtKB">
        <authorList>
            <consortium name="WormBaseParasite"/>
        </authorList>
    </citation>
    <scope>IDENTIFICATION</scope>
</reference>
<evidence type="ECO:0000313" key="4">
    <source>
        <dbReference type="WBParaSite" id="SCUD_0000632101-mRNA-1"/>
    </source>
</evidence>